<gene>
    <name evidence="1" type="ORF">JG688_00016583</name>
</gene>
<evidence type="ECO:0000313" key="1">
    <source>
        <dbReference type="EMBL" id="KAG6945369.1"/>
    </source>
</evidence>
<sequence>MKVHLAVWDFAEKEGTKQARADSAIRKMLKGKTQAESDSRVLRGRGGHRLRKSWLKLTKSAQNELMDRTPDDSVPGAIDGILNERCTGSKMAPKGGTRPLEIYESHSRVMETIDEVRDTIQDGHNLQETELRNPSRAKARYYDIKCREELLRLNTAYNLGNLTLSQLPYQASTARYISPAPEIDPAQVTKLYCSEFSPHRRVRQRYSHDYVSTRS</sequence>
<accession>A0A8J5LYY0</accession>
<dbReference type="EMBL" id="JAENGY010002121">
    <property type="protein sequence ID" value="KAG6945369.1"/>
    <property type="molecule type" value="Genomic_DNA"/>
</dbReference>
<keyword evidence="2" id="KW-1185">Reference proteome</keyword>
<proteinExistence type="predicted"/>
<dbReference type="AlphaFoldDB" id="A0A8J5LYY0"/>
<name>A0A8J5LYY0_9STRA</name>
<comment type="caution">
    <text evidence="1">The sequence shown here is derived from an EMBL/GenBank/DDBJ whole genome shotgun (WGS) entry which is preliminary data.</text>
</comment>
<dbReference type="Proteomes" id="UP000709295">
    <property type="component" value="Unassembled WGS sequence"/>
</dbReference>
<reference evidence="1" key="1">
    <citation type="submission" date="2021-01" db="EMBL/GenBank/DDBJ databases">
        <title>Phytophthora aleatoria, a newly-described species from Pinus radiata is distinct from Phytophthora cactorum isolates based on comparative genomics.</title>
        <authorList>
            <person name="Mcdougal R."/>
            <person name="Panda P."/>
            <person name="Williams N."/>
            <person name="Studholme D.J."/>
        </authorList>
    </citation>
    <scope>NUCLEOTIDE SEQUENCE</scope>
    <source>
        <strain evidence="1">NZFS 4037</strain>
    </source>
</reference>
<protein>
    <submittedName>
        <fullName evidence="1">Uncharacterized protein</fullName>
    </submittedName>
</protein>
<evidence type="ECO:0000313" key="2">
    <source>
        <dbReference type="Proteomes" id="UP000709295"/>
    </source>
</evidence>
<organism evidence="1 2">
    <name type="scientific">Phytophthora aleatoria</name>
    <dbReference type="NCBI Taxonomy" id="2496075"/>
    <lineage>
        <taxon>Eukaryota</taxon>
        <taxon>Sar</taxon>
        <taxon>Stramenopiles</taxon>
        <taxon>Oomycota</taxon>
        <taxon>Peronosporomycetes</taxon>
        <taxon>Peronosporales</taxon>
        <taxon>Peronosporaceae</taxon>
        <taxon>Phytophthora</taxon>
    </lineage>
</organism>